<dbReference type="Gene3D" id="3.40.50.970">
    <property type="match status" value="1"/>
</dbReference>
<dbReference type="InterPro" id="IPR033248">
    <property type="entry name" value="Transketolase_C"/>
</dbReference>
<keyword evidence="3" id="KW-1185">Reference proteome</keyword>
<dbReference type="Gene3D" id="3.40.50.920">
    <property type="match status" value="1"/>
</dbReference>
<dbReference type="RefSeq" id="WP_027951844.1">
    <property type="nucleotide sequence ID" value="NZ_JADU01000008.1"/>
</dbReference>
<dbReference type="Proteomes" id="UP001589688">
    <property type="component" value="Unassembled WGS sequence"/>
</dbReference>
<gene>
    <name evidence="2" type="ORF">ACFFK8_03445</name>
</gene>
<dbReference type="Pfam" id="PF02780">
    <property type="entry name" value="Transketolase_C"/>
    <property type="match status" value="1"/>
</dbReference>
<accession>A0ABV5ZHN8</accession>
<proteinExistence type="predicted"/>
<dbReference type="EMBL" id="JBHLZF010000001">
    <property type="protein sequence ID" value="MFB9896892.1"/>
    <property type="molecule type" value="Genomic_DNA"/>
</dbReference>
<dbReference type="PANTHER" id="PTHR43825:SF1">
    <property type="entry name" value="TRANSKETOLASE-LIKE PYRIMIDINE-BINDING DOMAIN-CONTAINING PROTEIN"/>
    <property type="match status" value="1"/>
</dbReference>
<name>A0ABV5ZHN8_9BACT</name>
<dbReference type="InterPro" id="IPR051157">
    <property type="entry name" value="PDH/Transketolase"/>
</dbReference>
<dbReference type="SMART" id="SM00861">
    <property type="entry name" value="Transket_pyr"/>
    <property type="match status" value="1"/>
</dbReference>
<dbReference type="SUPFAM" id="SSF52518">
    <property type="entry name" value="Thiamin diphosphate-binding fold (THDP-binding)"/>
    <property type="match status" value="1"/>
</dbReference>
<sequence>MIPLNKFNARAYARLGQRGSVFGMAACEAAEEDEKFVLLTADLGQLSGMDRFIKMYPQQFINTGIAEQNMLGITAGLSAEGFHPVASTYATFISMRSCEQIRHYFGYMGQKAVIIGSGAGLCQGYAGNTHYAIEDLSIVRAIPGISIMSPADAGSAVKIFKTALKAKNTVYIRLTGNLNCPIIYKEDHNFEIGRAIKIKEGKDVTMFATGTMVSNTIKVAESLQQQGISAAVVDVYSIKPFDKAVVMAAQTSKLLVSVEEHNIHGGLGSVIAEALTEQVSMPRLLRLGIRDVFNLAASYDYLLSQNRLRPEQIAKDILKELEK</sequence>
<dbReference type="InterPro" id="IPR005475">
    <property type="entry name" value="Transketolase-like_Pyr-bd"/>
</dbReference>
<dbReference type="CDD" id="cd07033">
    <property type="entry name" value="TPP_PYR_DXS_TK_like"/>
    <property type="match status" value="1"/>
</dbReference>
<dbReference type="SUPFAM" id="SSF52922">
    <property type="entry name" value="TK C-terminal domain-like"/>
    <property type="match status" value="1"/>
</dbReference>
<organism evidence="2 3">
    <name type="scientific">Hallella seregens ATCC 51272</name>
    <dbReference type="NCBI Taxonomy" id="1336250"/>
    <lineage>
        <taxon>Bacteria</taxon>
        <taxon>Pseudomonadati</taxon>
        <taxon>Bacteroidota</taxon>
        <taxon>Bacteroidia</taxon>
        <taxon>Bacteroidales</taxon>
        <taxon>Prevotellaceae</taxon>
        <taxon>Hallella</taxon>
    </lineage>
</organism>
<dbReference type="PANTHER" id="PTHR43825">
    <property type="entry name" value="PYRUVATE DEHYDROGENASE E1 COMPONENT"/>
    <property type="match status" value="1"/>
</dbReference>
<dbReference type="InterPro" id="IPR029061">
    <property type="entry name" value="THDP-binding"/>
</dbReference>
<comment type="caution">
    <text evidence="2">The sequence shown here is derived from an EMBL/GenBank/DDBJ whole genome shotgun (WGS) entry which is preliminary data.</text>
</comment>
<reference evidence="2 3" key="1">
    <citation type="submission" date="2024-09" db="EMBL/GenBank/DDBJ databases">
        <authorList>
            <person name="Sun Q."/>
            <person name="Mori K."/>
        </authorList>
    </citation>
    <scope>NUCLEOTIDE SEQUENCE [LARGE SCALE GENOMIC DNA]</scope>
    <source>
        <strain evidence="2 3">ATCC 51272</strain>
    </source>
</reference>
<dbReference type="InterPro" id="IPR009014">
    <property type="entry name" value="Transketo_C/PFOR_II"/>
</dbReference>
<evidence type="ECO:0000313" key="2">
    <source>
        <dbReference type="EMBL" id="MFB9896892.1"/>
    </source>
</evidence>
<protein>
    <submittedName>
        <fullName evidence="2">Transketolase family protein</fullName>
    </submittedName>
</protein>
<evidence type="ECO:0000313" key="3">
    <source>
        <dbReference type="Proteomes" id="UP001589688"/>
    </source>
</evidence>
<evidence type="ECO:0000259" key="1">
    <source>
        <dbReference type="SMART" id="SM00861"/>
    </source>
</evidence>
<dbReference type="Pfam" id="PF02779">
    <property type="entry name" value="Transket_pyr"/>
    <property type="match status" value="1"/>
</dbReference>
<feature type="domain" description="Transketolase-like pyrimidine-binding" evidence="1">
    <location>
        <begin position="16"/>
        <end position="180"/>
    </location>
</feature>